<evidence type="ECO:0000313" key="1">
    <source>
        <dbReference type="EMBL" id="KAH7514971.1"/>
    </source>
</evidence>
<dbReference type="EMBL" id="JAEACU010000011">
    <property type="protein sequence ID" value="KAH7514971.1"/>
    <property type="molecule type" value="Genomic_DNA"/>
</dbReference>
<protein>
    <submittedName>
        <fullName evidence="1">Uncharacterized protein</fullName>
    </submittedName>
</protein>
<dbReference type="AlphaFoldDB" id="A0A978UJJ0"/>
<comment type="caution">
    <text evidence="1">The sequence shown here is derived from an EMBL/GenBank/DDBJ whole genome shotgun (WGS) entry which is preliminary data.</text>
</comment>
<accession>A0A978UJJ0</accession>
<organism evidence="1 2">
    <name type="scientific">Ziziphus jujuba var. spinosa</name>
    <dbReference type="NCBI Taxonomy" id="714518"/>
    <lineage>
        <taxon>Eukaryota</taxon>
        <taxon>Viridiplantae</taxon>
        <taxon>Streptophyta</taxon>
        <taxon>Embryophyta</taxon>
        <taxon>Tracheophyta</taxon>
        <taxon>Spermatophyta</taxon>
        <taxon>Magnoliopsida</taxon>
        <taxon>eudicotyledons</taxon>
        <taxon>Gunneridae</taxon>
        <taxon>Pentapetalae</taxon>
        <taxon>rosids</taxon>
        <taxon>fabids</taxon>
        <taxon>Rosales</taxon>
        <taxon>Rhamnaceae</taxon>
        <taxon>Paliureae</taxon>
        <taxon>Ziziphus</taxon>
    </lineage>
</organism>
<reference evidence="1" key="1">
    <citation type="journal article" date="2021" name="Front. Plant Sci.">
        <title>Chromosome-Scale Genome Assembly for Chinese Sour Jujube and Insights Into Its Genome Evolution and Domestication Signature.</title>
        <authorList>
            <person name="Shen L.-Y."/>
            <person name="Luo H."/>
            <person name="Wang X.-L."/>
            <person name="Wang X.-M."/>
            <person name="Qiu X.-J."/>
            <person name="Liu H."/>
            <person name="Zhou S.-S."/>
            <person name="Jia K.-H."/>
            <person name="Nie S."/>
            <person name="Bao Y.-T."/>
            <person name="Zhang R.-G."/>
            <person name="Yun Q.-Z."/>
            <person name="Chai Y.-H."/>
            <person name="Lu J.-Y."/>
            <person name="Li Y."/>
            <person name="Zhao S.-W."/>
            <person name="Mao J.-F."/>
            <person name="Jia S.-G."/>
            <person name="Mao Y.-M."/>
        </authorList>
    </citation>
    <scope>NUCLEOTIDE SEQUENCE</scope>
    <source>
        <strain evidence="1">AT0</strain>
        <tissue evidence="1">Leaf</tissue>
    </source>
</reference>
<sequence length="148" mass="16587">MAIENWLQKLKDVAVEVDGSLDECLIEASLVVLDEIAKEHIQFHLDVSQTVITIFFPSNILAYQATAIQMKLENSSSFLGSDCLNQTVFPKETHILSHLIHELGAQSIILSTFFLKEFGLFYGVNKDMEKLSSSLLTVRAVLEDAKEK</sequence>
<dbReference type="Proteomes" id="UP000813462">
    <property type="component" value="Unassembled WGS sequence"/>
</dbReference>
<evidence type="ECO:0000313" key="2">
    <source>
        <dbReference type="Proteomes" id="UP000813462"/>
    </source>
</evidence>
<proteinExistence type="predicted"/>
<gene>
    <name evidence="1" type="ORF">FEM48_Zijuj11G0146800</name>
</gene>
<name>A0A978UJJ0_ZIZJJ</name>